<gene>
    <name evidence="2" type="ORF">Kpho01_59990</name>
</gene>
<dbReference type="Proteomes" id="UP001165143">
    <property type="component" value="Unassembled WGS sequence"/>
</dbReference>
<feature type="region of interest" description="Disordered" evidence="1">
    <location>
        <begin position="372"/>
        <end position="411"/>
    </location>
</feature>
<name>A0A9W6URY1_9ACTN</name>
<sequence length="411" mass="45112">MPFLDHAHLTEADFAAFEQLLDTRRDGNDRTHPHWELVPGGAQQDSFAVFRPTGDRGSTLPNHWEAKVYLDEAGHILPEQPGPPAPLPPLATVLAAHLPGWSAQPCRLNPGRDLADLTGQLWGRHPSLWNSATAPHSAFALAGPGGERLLVVQPHPDGRVFLRSMLPDDAPENRYLWSPRPPDPVEFSADTEPSVLAAEVTERFVPAYQRAAWYARTAAVEDALVSLDDLSVAYVLPANTQRFGEPEVFESAAARDHAAWQHLDVLADQGPHILAGIRTVTTAEDRLDPVIGPQLRRLHHAEDALAGIREVRTRWAPLTTRTASDDPATTRIRSWAQDQRNSEAWSRSAWVPGMSLAVLAQDVTRRIGRPVPSRDKQVEAAVARTERRGTGFTAEPAPAPSPPATAPRRTR</sequence>
<dbReference type="EMBL" id="BSRX01000046">
    <property type="protein sequence ID" value="GLW57988.1"/>
    <property type="molecule type" value="Genomic_DNA"/>
</dbReference>
<accession>A0A9W6URY1</accession>
<protein>
    <submittedName>
        <fullName evidence="2">Uncharacterized protein</fullName>
    </submittedName>
</protein>
<dbReference type="AlphaFoldDB" id="A0A9W6URY1"/>
<proteinExistence type="predicted"/>
<dbReference type="OrthoDB" id="4334074at2"/>
<feature type="compositionally biased region" description="Basic and acidic residues" evidence="1">
    <location>
        <begin position="372"/>
        <end position="389"/>
    </location>
</feature>
<evidence type="ECO:0000256" key="1">
    <source>
        <dbReference type="SAM" id="MobiDB-lite"/>
    </source>
</evidence>
<dbReference type="RefSeq" id="WP_033252465.1">
    <property type="nucleotide sequence ID" value="NZ_BSRX01000046.1"/>
</dbReference>
<organism evidence="2 3">
    <name type="scientific">Kitasatospora phosalacinea</name>
    <dbReference type="NCBI Taxonomy" id="2065"/>
    <lineage>
        <taxon>Bacteria</taxon>
        <taxon>Bacillati</taxon>
        <taxon>Actinomycetota</taxon>
        <taxon>Actinomycetes</taxon>
        <taxon>Kitasatosporales</taxon>
        <taxon>Streptomycetaceae</taxon>
        <taxon>Kitasatospora</taxon>
    </lineage>
</organism>
<reference evidence="2" key="1">
    <citation type="submission" date="2023-02" db="EMBL/GenBank/DDBJ databases">
        <title>Kitasatospora phosalacinea NBRC 14362.</title>
        <authorList>
            <person name="Ichikawa N."/>
            <person name="Sato H."/>
            <person name="Tonouchi N."/>
        </authorList>
    </citation>
    <scope>NUCLEOTIDE SEQUENCE</scope>
    <source>
        <strain evidence="2">NBRC 14362</strain>
    </source>
</reference>
<comment type="caution">
    <text evidence="2">The sequence shown here is derived from an EMBL/GenBank/DDBJ whole genome shotgun (WGS) entry which is preliminary data.</text>
</comment>
<evidence type="ECO:0000313" key="3">
    <source>
        <dbReference type="Proteomes" id="UP001165143"/>
    </source>
</evidence>
<evidence type="ECO:0000313" key="2">
    <source>
        <dbReference type="EMBL" id="GLW57988.1"/>
    </source>
</evidence>